<evidence type="ECO:0000313" key="2">
    <source>
        <dbReference type="Proteomes" id="UP000828048"/>
    </source>
</evidence>
<reference evidence="1 2" key="1">
    <citation type="journal article" date="2021" name="Hortic Res">
        <title>High-quality reference genome and annotation aids understanding of berry development for evergreen blueberry (Vaccinium darrowii).</title>
        <authorList>
            <person name="Yu J."/>
            <person name="Hulse-Kemp A.M."/>
            <person name="Babiker E."/>
            <person name="Staton M."/>
        </authorList>
    </citation>
    <scope>NUCLEOTIDE SEQUENCE [LARGE SCALE GENOMIC DNA]</scope>
    <source>
        <strain evidence="2">cv. NJ 8807/NJ 8810</strain>
        <tissue evidence="1">Young leaf</tissue>
    </source>
</reference>
<protein>
    <submittedName>
        <fullName evidence="1">Uncharacterized protein</fullName>
    </submittedName>
</protein>
<sequence length="356" mass="40887">MEASFKIHQRHQPLHLSLHHHRPSFSTPISSLNFTRTRPPPSSLKSSIRAKPSSSSSSLPDPLFPNPKTHFTETPNHFPFSLLKTIGFAAVAATAVFFARFNLNKPLVAAAFFSPPPTVEATPKKESVSVDENEKTLQEYLISNPNDIKALRGLMELKIKRGKLEEAISIVEKLIRLEPSDLEWPLLKSHLHLYKEEFELAKSGFNEILEKDPSRVEAYHGLVMAASQSSSEFERKEIEERVREAMDLCKREKKKDELRDFKLLIAQMRVIEGNYNDALSVYQDLVKEEPSDFRPYLCQGILYTLLKKEDMAEKHFQEYRRLVPKENPYSQYFDDNLIATKVLAQKMENKRSTSNA</sequence>
<dbReference type="EMBL" id="CM037151">
    <property type="protein sequence ID" value="KAH7843405.1"/>
    <property type="molecule type" value="Genomic_DNA"/>
</dbReference>
<proteinExistence type="predicted"/>
<accession>A0ACB7XS97</accession>
<organism evidence="1 2">
    <name type="scientific">Vaccinium darrowii</name>
    <dbReference type="NCBI Taxonomy" id="229202"/>
    <lineage>
        <taxon>Eukaryota</taxon>
        <taxon>Viridiplantae</taxon>
        <taxon>Streptophyta</taxon>
        <taxon>Embryophyta</taxon>
        <taxon>Tracheophyta</taxon>
        <taxon>Spermatophyta</taxon>
        <taxon>Magnoliopsida</taxon>
        <taxon>eudicotyledons</taxon>
        <taxon>Gunneridae</taxon>
        <taxon>Pentapetalae</taxon>
        <taxon>asterids</taxon>
        <taxon>Ericales</taxon>
        <taxon>Ericaceae</taxon>
        <taxon>Vaccinioideae</taxon>
        <taxon>Vaccinieae</taxon>
        <taxon>Vaccinium</taxon>
    </lineage>
</organism>
<name>A0ACB7XS97_9ERIC</name>
<gene>
    <name evidence="1" type="ORF">Vadar_016228</name>
</gene>
<keyword evidence="2" id="KW-1185">Reference proteome</keyword>
<evidence type="ECO:0000313" key="1">
    <source>
        <dbReference type="EMBL" id="KAH7843405.1"/>
    </source>
</evidence>
<comment type="caution">
    <text evidence="1">The sequence shown here is derived from an EMBL/GenBank/DDBJ whole genome shotgun (WGS) entry which is preliminary data.</text>
</comment>
<dbReference type="Proteomes" id="UP000828048">
    <property type="component" value="Chromosome 1"/>
</dbReference>